<reference evidence="1" key="1">
    <citation type="submission" date="2023-05" db="EMBL/GenBank/DDBJ databases">
        <authorList>
            <person name="Stuckert A."/>
        </authorList>
    </citation>
    <scope>NUCLEOTIDE SEQUENCE</scope>
</reference>
<dbReference type="Proteomes" id="UP001162483">
    <property type="component" value="Unassembled WGS sequence"/>
</dbReference>
<dbReference type="EMBL" id="CATNWA010006551">
    <property type="protein sequence ID" value="CAI9552335.1"/>
    <property type="molecule type" value="Genomic_DNA"/>
</dbReference>
<comment type="caution">
    <text evidence="1">The sequence shown here is derived from an EMBL/GenBank/DDBJ whole genome shotgun (WGS) entry which is preliminary data.</text>
</comment>
<protein>
    <submittedName>
        <fullName evidence="1">Uncharacterized protein</fullName>
    </submittedName>
</protein>
<proteinExistence type="predicted"/>
<keyword evidence="2" id="KW-1185">Reference proteome</keyword>
<organism evidence="1 2">
    <name type="scientific">Staurois parvus</name>
    <dbReference type="NCBI Taxonomy" id="386267"/>
    <lineage>
        <taxon>Eukaryota</taxon>
        <taxon>Metazoa</taxon>
        <taxon>Chordata</taxon>
        <taxon>Craniata</taxon>
        <taxon>Vertebrata</taxon>
        <taxon>Euteleostomi</taxon>
        <taxon>Amphibia</taxon>
        <taxon>Batrachia</taxon>
        <taxon>Anura</taxon>
        <taxon>Neobatrachia</taxon>
        <taxon>Ranoidea</taxon>
        <taxon>Ranidae</taxon>
        <taxon>Staurois</taxon>
    </lineage>
</organism>
<evidence type="ECO:0000313" key="1">
    <source>
        <dbReference type="EMBL" id="CAI9552335.1"/>
    </source>
</evidence>
<evidence type="ECO:0000313" key="2">
    <source>
        <dbReference type="Proteomes" id="UP001162483"/>
    </source>
</evidence>
<accession>A0ABN9BX70</accession>
<name>A0ABN9BX70_9NEOB</name>
<sequence length="53" mass="5375">MQGSGRLDIVNAGSGGADIVNAGPGRTDLFTNENPLKIMQVSPGCIASGRFIA</sequence>
<feature type="non-terminal residue" evidence="1">
    <location>
        <position position="53"/>
    </location>
</feature>
<gene>
    <name evidence="1" type="ORF">SPARVUS_LOCUS3865919</name>
</gene>